<reference evidence="1" key="1">
    <citation type="submission" date="2016-01" db="EMBL/GenBank/DDBJ databases">
        <authorList>
            <person name="Peeters C."/>
        </authorList>
    </citation>
    <scope>NUCLEOTIDE SEQUENCE [LARGE SCALE GENOMIC DNA]</scope>
    <source>
        <strain evidence="1">LMG 29323</strain>
    </source>
</reference>
<dbReference type="Pfam" id="PF07369">
    <property type="entry name" value="DUF1488"/>
    <property type="match status" value="1"/>
</dbReference>
<gene>
    <name evidence="1" type="ORF">AWB80_07975</name>
</gene>
<organism evidence="1 2">
    <name type="scientific">Caballeronia pedi</name>
    <dbReference type="NCBI Taxonomy" id="1777141"/>
    <lineage>
        <taxon>Bacteria</taxon>
        <taxon>Pseudomonadati</taxon>
        <taxon>Pseudomonadota</taxon>
        <taxon>Betaproteobacteria</taxon>
        <taxon>Burkholderiales</taxon>
        <taxon>Burkholderiaceae</taxon>
        <taxon>Caballeronia</taxon>
    </lineage>
</organism>
<dbReference type="AlphaFoldDB" id="A0A158E1U7"/>
<comment type="caution">
    <text evidence="1">The sequence shown here is derived from an EMBL/GenBank/DDBJ whole genome shotgun (WGS) entry which is preliminary data.</text>
</comment>
<name>A0A158E1U7_9BURK</name>
<dbReference type="RefSeq" id="WP_061180155.1">
    <property type="nucleotide sequence ID" value="NZ_FCOE02000062.1"/>
</dbReference>
<dbReference type="SUPFAM" id="SSF160272">
    <property type="entry name" value="Shew3726-like"/>
    <property type="match status" value="1"/>
</dbReference>
<sequence>MKVPVPEPHISTDKQALSFAIDWRGESVTCVVTRGCLEVFFWLPPDADDSRLVSVFRDGFARIEAVARRKLRAQPTSQVRLTEGDFSNG</sequence>
<keyword evidence="2" id="KW-1185">Reference proteome</keyword>
<dbReference type="STRING" id="1777141.AWB80_07975"/>
<evidence type="ECO:0008006" key="3">
    <source>
        <dbReference type="Google" id="ProtNLM"/>
    </source>
</evidence>
<dbReference type="InterPro" id="IPR036692">
    <property type="entry name" value="Shew3726-like_sf"/>
</dbReference>
<evidence type="ECO:0000313" key="1">
    <source>
        <dbReference type="EMBL" id="SAL00832.1"/>
    </source>
</evidence>
<dbReference type="OrthoDB" id="9105893at2"/>
<dbReference type="EMBL" id="FCOE02000062">
    <property type="protein sequence ID" value="SAL00832.1"/>
    <property type="molecule type" value="Genomic_DNA"/>
</dbReference>
<accession>A0A158E1U7</accession>
<protein>
    <recommendedName>
        <fullName evidence="3">Periplasmic protein</fullName>
    </recommendedName>
</protein>
<proteinExistence type="predicted"/>
<evidence type="ECO:0000313" key="2">
    <source>
        <dbReference type="Proteomes" id="UP000054911"/>
    </source>
</evidence>
<dbReference type="Proteomes" id="UP000054911">
    <property type="component" value="Unassembled WGS sequence"/>
</dbReference>
<dbReference type="InterPro" id="IPR009962">
    <property type="entry name" value="DUF1488"/>
</dbReference>